<dbReference type="InterPro" id="IPR008753">
    <property type="entry name" value="Peptidase_M13_N"/>
</dbReference>
<dbReference type="AlphaFoldDB" id="A0AAQ4D6V3"/>
<dbReference type="GO" id="GO:0005886">
    <property type="term" value="C:plasma membrane"/>
    <property type="evidence" value="ECO:0007669"/>
    <property type="project" value="TreeGrafter"/>
</dbReference>
<dbReference type="Gene3D" id="1.10.1380.10">
    <property type="entry name" value="Neutral endopeptidase , domain2"/>
    <property type="match status" value="1"/>
</dbReference>
<dbReference type="GO" id="GO:0016485">
    <property type="term" value="P:protein processing"/>
    <property type="evidence" value="ECO:0007669"/>
    <property type="project" value="TreeGrafter"/>
</dbReference>
<dbReference type="InterPro" id="IPR000718">
    <property type="entry name" value="Peptidase_M13"/>
</dbReference>
<comment type="caution">
    <text evidence="3">The sequence shown here is derived from an EMBL/GenBank/DDBJ whole genome shotgun (WGS) entry which is preliminary data.</text>
</comment>
<dbReference type="Pfam" id="PF05649">
    <property type="entry name" value="Peptidase_M13_N"/>
    <property type="match status" value="1"/>
</dbReference>
<dbReference type="InterPro" id="IPR042089">
    <property type="entry name" value="Peptidase_M13_dom_2"/>
</dbReference>
<reference evidence="3 4" key="1">
    <citation type="journal article" date="2023" name="Arcadia Sci">
        <title>De novo assembly of a long-read Amblyomma americanum tick genome.</title>
        <authorList>
            <person name="Chou S."/>
            <person name="Poskanzer K.E."/>
            <person name="Rollins M."/>
            <person name="Thuy-Boun P.S."/>
        </authorList>
    </citation>
    <scope>NUCLEOTIDE SEQUENCE [LARGE SCALE GENOMIC DNA]</scope>
    <source>
        <strain evidence="3">F_SG_1</strain>
        <tissue evidence="3">Salivary glands</tissue>
    </source>
</reference>
<dbReference type="PANTHER" id="PTHR11733:SF241">
    <property type="entry name" value="GH26575P-RELATED"/>
    <property type="match status" value="1"/>
</dbReference>
<evidence type="ECO:0000259" key="2">
    <source>
        <dbReference type="Pfam" id="PF05649"/>
    </source>
</evidence>
<dbReference type="InterPro" id="IPR024079">
    <property type="entry name" value="MetalloPept_cat_dom_sf"/>
</dbReference>
<dbReference type="EMBL" id="JARKHS020034366">
    <property type="protein sequence ID" value="KAK8758193.1"/>
    <property type="molecule type" value="Genomic_DNA"/>
</dbReference>
<comment type="similarity">
    <text evidence="1">Belongs to the peptidase M13 family.</text>
</comment>
<organism evidence="3 4">
    <name type="scientific">Amblyomma americanum</name>
    <name type="common">Lone star tick</name>
    <dbReference type="NCBI Taxonomy" id="6943"/>
    <lineage>
        <taxon>Eukaryota</taxon>
        <taxon>Metazoa</taxon>
        <taxon>Ecdysozoa</taxon>
        <taxon>Arthropoda</taxon>
        <taxon>Chelicerata</taxon>
        <taxon>Arachnida</taxon>
        <taxon>Acari</taxon>
        <taxon>Parasitiformes</taxon>
        <taxon>Ixodida</taxon>
        <taxon>Ixodoidea</taxon>
        <taxon>Ixodidae</taxon>
        <taxon>Amblyomminae</taxon>
        <taxon>Amblyomma</taxon>
    </lineage>
</organism>
<dbReference type="GO" id="GO:0004222">
    <property type="term" value="F:metalloendopeptidase activity"/>
    <property type="evidence" value="ECO:0007669"/>
    <property type="project" value="InterPro"/>
</dbReference>
<evidence type="ECO:0000313" key="4">
    <source>
        <dbReference type="Proteomes" id="UP001321473"/>
    </source>
</evidence>
<accession>A0AAQ4D6V3</accession>
<dbReference type="Proteomes" id="UP001321473">
    <property type="component" value="Unassembled WGS sequence"/>
</dbReference>
<protein>
    <recommendedName>
        <fullName evidence="2">Peptidase M13 N-terminal domain-containing protein</fullName>
    </recommendedName>
</protein>
<name>A0AAQ4D6V3_AMBAM</name>
<dbReference type="PANTHER" id="PTHR11733">
    <property type="entry name" value="ZINC METALLOPROTEASE FAMILY M13 NEPRILYSIN-RELATED"/>
    <property type="match status" value="1"/>
</dbReference>
<proteinExistence type="inferred from homology"/>
<evidence type="ECO:0000256" key="1">
    <source>
        <dbReference type="ARBA" id="ARBA00007357"/>
    </source>
</evidence>
<dbReference type="SUPFAM" id="SSF55486">
    <property type="entry name" value="Metalloproteases ('zincins'), catalytic domain"/>
    <property type="match status" value="1"/>
</dbReference>
<dbReference type="Gene3D" id="3.40.390.10">
    <property type="entry name" value="Collagenase (Catalytic Domain)"/>
    <property type="match status" value="2"/>
</dbReference>
<feature type="domain" description="Peptidase M13 N-terminal" evidence="2">
    <location>
        <begin position="19"/>
        <end position="124"/>
    </location>
</feature>
<dbReference type="PROSITE" id="PS51885">
    <property type="entry name" value="NEPRILYSIN"/>
    <property type="match status" value="1"/>
</dbReference>
<sequence length="628" mass="70967">MCAQASRLITSYADYTVDPCDDFYSHVCGHWLHEQRRPSTFMLDAADMFQEKRHALLSAGTESSDPNIEVLETARAYYVSCLKAFQGPVDIKKAVREVVAELEIPLRQWLVNNTWEELFAYSFNLSYINHFHNFFKINRYTTASEGTYFVIARAWSFHRIMGKDDPSNDTAEYLRRVLSSIGEYGPGDEVISEVVKFDEGWKDRQGLEGAPLSPKKIGDLSCGPFTAELWTKHFMEHGGTAETRVKASDFDKVCADLQGALVNATPVARCLHLVAVLSANVLSYDFKLIASRTNDTLRATCLNSGMRVFKEMWLRAMSMMFSIKRPVIDRFKSYTDFETRLLPIIASRTWMNLGDRTRSEGKIANFTVLLFPSSVMTVQELQCSRFGQGRLLVTNSFIENYVDIYKLETHPSCIGNSTKSLIVKNSKYLMGTEISVLHNKKIVVLPQFLGTEPIYYASVIEDFINIATVATLALRKFARLANERHESVPGQNNTSPSWSERSAAGYADIARCLSDRYKFPGSPLTEEQFDDAFSVIDAIEAARNIKIEYDEDAVKRDRRRAVATNALFFRRACLPLCGSVNATPGRNDLSHPAAHAGCNFGVAKLPEFHQAFSCRGRHRMLPLRDCFR</sequence>
<gene>
    <name evidence="3" type="ORF">V5799_004171</name>
</gene>
<keyword evidence="4" id="KW-1185">Reference proteome</keyword>
<evidence type="ECO:0000313" key="3">
    <source>
        <dbReference type="EMBL" id="KAK8758193.1"/>
    </source>
</evidence>